<dbReference type="InterPro" id="IPR059226">
    <property type="entry name" value="Choice_anch_Q_dom"/>
</dbReference>
<accession>A0A3E1K523</accession>
<reference evidence="2 3" key="1">
    <citation type="submission" date="2018-08" db="EMBL/GenBank/DDBJ databases">
        <title>Wenzhouxiangella salilacus sp. nov., a novel bacterium isolated from a saline lake in Xinjiang Province, China.</title>
        <authorList>
            <person name="Han S."/>
        </authorList>
    </citation>
    <scope>NUCLEOTIDE SEQUENCE [LARGE SCALE GENOMIC DNA]</scope>
    <source>
        <strain evidence="2 3">XDB06</strain>
    </source>
</reference>
<dbReference type="InterPro" id="IPR011050">
    <property type="entry name" value="Pectin_lyase_fold/virulence"/>
</dbReference>
<dbReference type="InterPro" id="IPR012334">
    <property type="entry name" value="Pectin_lyas_fold"/>
</dbReference>
<evidence type="ECO:0000313" key="2">
    <source>
        <dbReference type="EMBL" id="RFF29143.1"/>
    </source>
</evidence>
<dbReference type="OrthoDB" id="5762010at2"/>
<feature type="chain" id="PRO_5017550347" description="CSLREA domain-containing protein" evidence="1">
    <location>
        <begin position="33"/>
        <end position="547"/>
    </location>
</feature>
<dbReference type="PANTHER" id="PTHR11319">
    <property type="entry name" value="G PROTEIN-COUPLED RECEPTOR-RELATED"/>
    <property type="match status" value="1"/>
</dbReference>
<organism evidence="2 3">
    <name type="scientific">Wenzhouxiangella sediminis</name>
    <dbReference type="NCBI Taxonomy" id="1792836"/>
    <lineage>
        <taxon>Bacteria</taxon>
        <taxon>Pseudomonadati</taxon>
        <taxon>Pseudomonadota</taxon>
        <taxon>Gammaproteobacteria</taxon>
        <taxon>Chromatiales</taxon>
        <taxon>Wenzhouxiangellaceae</taxon>
        <taxon>Wenzhouxiangella</taxon>
    </lineage>
</organism>
<dbReference type="Gene3D" id="2.160.20.10">
    <property type="entry name" value="Single-stranded right-handed beta-helix, Pectin lyase-like"/>
    <property type="match status" value="1"/>
</dbReference>
<comment type="caution">
    <text evidence="2">The sequence shown here is derived from an EMBL/GenBank/DDBJ whole genome shotgun (WGS) entry which is preliminary data.</text>
</comment>
<dbReference type="RefSeq" id="WP_116651949.1">
    <property type="nucleotide sequence ID" value="NZ_QUZK01000052.1"/>
</dbReference>
<dbReference type="PANTHER" id="PTHR11319:SF35">
    <property type="entry name" value="OUTER MEMBRANE PROTEIN PMPC-RELATED"/>
    <property type="match status" value="1"/>
</dbReference>
<evidence type="ECO:0000256" key="1">
    <source>
        <dbReference type="SAM" id="SignalP"/>
    </source>
</evidence>
<protein>
    <recommendedName>
        <fullName evidence="4">CSLREA domain-containing protein</fullName>
    </recommendedName>
</protein>
<keyword evidence="1" id="KW-0732">Signal</keyword>
<sequence length="547" mass="53077">MVHGIGQGPSTARAIAVSTALCLALAAAQATADTLTVDTSLDVAAEDGHCSLREAIINANAGDQSGSSDCRAGTGPADSISDTITFSPALDGNPIVLSIAGAGENEAATGDLDISDLLMIEGNGPDRTIIDADGIDRVIEVRDDEAALTTMSLRLAGITLRNGSVEAPGGGILSLGASTSLLIEDCVIENNTALGAATSALGGGVLTEGPAAITASRISGNLASASGGLIAAGGGLAANNNLLLRQVVLEGNRAESVTGAARGGGVLATPGGGPVLVQDTIIRGNEAEGGEAIGGGLFAQDLPSLFFQAGIERSEITGNTAIAPGGISAGGGIYIGAPGGLTVLNITVSGNSVGGGVSASAAGGGIAVNEAGLLMNNSTVADNSVSAGPDAEGGGLYVEGGGAVVNMANSILAANTASEGGAPDCRGSTGSYGHNLLGSNAGCPGYSPGSGDIIGDVAGGGTAVDPALAPLADNGGRSRTMGLQMGSPAIDAGNPDASGAVTEICRESDQRNVARPFDGDDDGTAVCDIGAFELSAVEIFRDRFEEP</sequence>
<dbReference type="NCBIfam" id="NF041518">
    <property type="entry name" value="choice_anch_Q"/>
    <property type="match status" value="1"/>
</dbReference>
<name>A0A3E1K523_9GAMM</name>
<evidence type="ECO:0008006" key="4">
    <source>
        <dbReference type="Google" id="ProtNLM"/>
    </source>
</evidence>
<gene>
    <name evidence="2" type="ORF">DZC52_14935</name>
</gene>
<feature type="signal peptide" evidence="1">
    <location>
        <begin position="1"/>
        <end position="32"/>
    </location>
</feature>
<proteinExistence type="predicted"/>
<dbReference type="EMBL" id="QUZK01000052">
    <property type="protein sequence ID" value="RFF29143.1"/>
    <property type="molecule type" value="Genomic_DNA"/>
</dbReference>
<dbReference type="SUPFAM" id="SSF51126">
    <property type="entry name" value="Pectin lyase-like"/>
    <property type="match status" value="1"/>
</dbReference>
<keyword evidence="3" id="KW-1185">Reference proteome</keyword>
<evidence type="ECO:0000313" key="3">
    <source>
        <dbReference type="Proteomes" id="UP000260351"/>
    </source>
</evidence>
<dbReference type="InterPro" id="IPR006626">
    <property type="entry name" value="PbH1"/>
</dbReference>
<dbReference type="SMART" id="SM00710">
    <property type="entry name" value="PbH1"/>
    <property type="match status" value="6"/>
</dbReference>
<dbReference type="Proteomes" id="UP000260351">
    <property type="component" value="Unassembled WGS sequence"/>
</dbReference>
<dbReference type="AlphaFoldDB" id="A0A3E1K523"/>